<dbReference type="PANTHER" id="PTHR16181">
    <property type="entry name" value="PROTEIN FAM83A-RELATED"/>
    <property type="match status" value="1"/>
</dbReference>
<comment type="similarity">
    <text evidence="2">Belongs to the FAM83 family.</text>
</comment>
<organism evidence="6 7">
    <name type="scientific">Chiloscyllium punctatum</name>
    <name type="common">Brownbanded bambooshark</name>
    <name type="synonym">Hemiscyllium punctatum</name>
    <dbReference type="NCBI Taxonomy" id="137246"/>
    <lineage>
        <taxon>Eukaryota</taxon>
        <taxon>Metazoa</taxon>
        <taxon>Chordata</taxon>
        <taxon>Craniata</taxon>
        <taxon>Vertebrata</taxon>
        <taxon>Chondrichthyes</taxon>
        <taxon>Elasmobranchii</taxon>
        <taxon>Galeomorphii</taxon>
        <taxon>Galeoidea</taxon>
        <taxon>Orectolobiformes</taxon>
        <taxon>Hemiscylliidae</taxon>
        <taxon>Chiloscyllium</taxon>
    </lineage>
</organism>
<dbReference type="Gene3D" id="3.30.870.10">
    <property type="entry name" value="Endonuclease Chain A"/>
    <property type="match status" value="1"/>
</dbReference>
<dbReference type="GO" id="GO:0005737">
    <property type="term" value="C:cytoplasm"/>
    <property type="evidence" value="ECO:0007669"/>
    <property type="project" value="UniProtKB-SubCell"/>
</dbReference>
<dbReference type="InterPro" id="IPR012461">
    <property type="entry name" value="SACK1"/>
</dbReference>
<comment type="subcellular location">
    <subcellularLocation>
        <location evidence="1">Cytoplasm</location>
    </subcellularLocation>
</comment>
<dbReference type="PANTHER" id="PTHR16181:SF29">
    <property type="entry name" value="PROTEIN FAM83A-RELATED"/>
    <property type="match status" value="1"/>
</dbReference>
<dbReference type="EMBL" id="BEZZ01001646">
    <property type="protein sequence ID" value="GCC19985.1"/>
    <property type="molecule type" value="Genomic_DNA"/>
</dbReference>
<dbReference type="AlphaFoldDB" id="A0A401RP93"/>
<dbReference type="SUPFAM" id="SSF56024">
    <property type="entry name" value="Phospholipase D/nuclease"/>
    <property type="match status" value="1"/>
</dbReference>
<dbReference type="GO" id="GO:0019901">
    <property type="term" value="F:protein kinase binding"/>
    <property type="evidence" value="ECO:0007669"/>
    <property type="project" value="TreeGrafter"/>
</dbReference>
<dbReference type="GO" id="GO:0007165">
    <property type="term" value="P:signal transduction"/>
    <property type="evidence" value="ECO:0007669"/>
    <property type="project" value="TreeGrafter"/>
</dbReference>
<gene>
    <name evidence="6" type="ORF">chiPu_0018659</name>
</gene>
<feature type="compositionally biased region" description="Basic and acidic residues" evidence="4">
    <location>
        <begin position="451"/>
        <end position="460"/>
    </location>
</feature>
<comment type="caution">
    <text evidence="6">The sequence shown here is derived from an EMBL/GenBank/DDBJ whole genome shotgun (WGS) entry which is preliminary data.</text>
</comment>
<feature type="region of interest" description="Disordered" evidence="4">
    <location>
        <begin position="439"/>
        <end position="579"/>
    </location>
</feature>
<dbReference type="Proteomes" id="UP000287033">
    <property type="component" value="Unassembled WGS sequence"/>
</dbReference>
<keyword evidence="7" id="KW-1185">Reference proteome</keyword>
<dbReference type="OMA" id="MKAKNVY"/>
<reference evidence="6 7" key="1">
    <citation type="journal article" date="2018" name="Nat. Ecol. Evol.">
        <title>Shark genomes provide insights into elasmobranch evolution and the origin of vertebrates.</title>
        <authorList>
            <person name="Hara Y"/>
            <person name="Yamaguchi K"/>
            <person name="Onimaru K"/>
            <person name="Kadota M"/>
            <person name="Koyanagi M"/>
            <person name="Keeley SD"/>
            <person name="Tatsumi K"/>
            <person name="Tanaka K"/>
            <person name="Motone F"/>
            <person name="Kageyama Y"/>
            <person name="Nozu R"/>
            <person name="Adachi N"/>
            <person name="Nishimura O"/>
            <person name="Nakagawa R"/>
            <person name="Tanegashima C"/>
            <person name="Kiyatake I"/>
            <person name="Matsumoto R"/>
            <person name="Murakumo K"/>
            <person name="Nishida K"/>
            <person name="Terakita A"/>
            <person name="Kuratani S"/>
            <person name="Sato K"/>
            <person name="Hyodo S Kuraku.S."/>
        </authorList>
    </citation>
    <scope>NUCLEOTIDE SEQUENCE [LARGE SCALE GENOMIC DNA]</scope>
</reference>
<dbReference type="STRING" id="137246.A0A401RP93"/>
<evidence type="ECO:0000313" key="7">
    <source>
        <dbReference type="Proteomes" id="UP000287033"/>
    </source>
</evidence>
<proteinExistence type="inferred from homology"/>
<evidence type="ECO:0000313" key="6">
    <source>
        <dbReference type="EMBL" id="GCC19985.1"/>
    </source>
</evidence>
<dbReference type="Pfam" id="PF07894">
    <property type="entry name" value="SACK1"/>
    <property type="match status" value="1"/>
</dbReference>
<keyword evidence="3" id="KW-0963">Cytoplasm</keyword>
<sequence length="612" mass="68583">MVVFRSGWSAGEQVGGVAEDQFQPLGNELYYSVLVAGSGERERERERDRDSSQLQLEVEWPETRKSLTKMMNVNGNLLPKGSSRKPLGKLAQRLLEVKSSYRQSSGLELSHSEVARLATDALLESGPAAYRRALTSERELSFLSEQEIAYISQRAGVARLAEAGCSDWEAGDTQSELASGTYFPMQSDSEAPVLDLGWSRGHGSVCLPSGTQVIFQRDKTHSIKDTIRQLLSKAKSLIAIMMDLFTDVDIFCDLLEASAKRGVPVYLLLDETNLEHFMLMCDELDIQKDHVTNMRIRSVVGDTYCTKSGKKFSGQVLEKFMIIDLEQVVAGSYSFTWLSGQVHLNFVTVLTGQIVQAFDNEFRCLYAESKPLERFSSSPDEDLSYYTSRLKILPEHHMMNERLVEPVHSNPSSSQSGSSPRSVIQLTASAPKAFWERQQISPCASNNSSDIDCKIKDSDKSSNNPAHDPLARQSGLGFYDANPNNVHSMHYPVNSHFQSQGVDIQQRRTPVVPTRTTKMPKDDFSEARKPTPPSSPRLRLDCSPRLNQRETVHRAEESNDSSKDLRKPSGGFTRSGNRLTLGHSKLEMMMEYNDKMKAKNVYSRFQLMKHGP</sequence>
<feature type="domain" description="Scaffolding anchor of CK1" evidence="5">
    <location>
        <begin position="102"/>
        <end position="371"/>
    </location>
</feature>
<evidence type="ECO:0000256" key="3">
    <source>
        <dbReference type="ARBA" id="ARBA00022490"/>
    </source>
</evidence>
<accession>A0A401RP93</accession>
<feature type="compositionally biased region" description="Low complexity" evidence="4">
    <location>
        <begin position="507"/>
        <end position="517"/>
    </location>
</feature>
<evidence type="ECO:0000256" key="2">
    <source>
        <dbReference type="ARBA" id="ARBA00006937"/>
    </source>
</evidence>
<evidence type="ECO:0000259" key="5">
    <source>
        <dbReference type="Pfam" id="PF07894"/>
    </source>
</evidence>
<dbReference type="OrthoDB" id="9944987at2759"/>
<evidence type="ECO:0000256" key="1">
    <source>
        <dbReference type="ARBA" id="ARBA00004496"/>
    </source>
</evidence>
<feature type="compositionally biased region" description="Basic and acidic residues" evidence="4">
    <location>
        <begin position="519"/>
        <end position="529"/>
    </location>
</feature>
<dbReference type="InterPro" id="IPR050944">
    <property type="entry name" value="FAM83"/>
</dbReference>
<name>A0A401RP93_CHIPU</name>
<protein>
    <recommendedName>
        <fullName evidence="5">Scaffolding anchor of CK1 domain-containing protein</fullName>
    </recommendedName>
</protein>
<feature type="compositionally biased region" description="Basic and acidic residues" evidence="4">
    <location>
        <begin position="538"/>
        <end position="567"/>
    </location>
</feature>
<evidence type="ECO:0000256" key="4">
    <source>
        <dbReference type="SAM" id="MobiDB-lite"/>
    </source>
</evidence>
<dbReference type="FunFam" id="3.30.870.10:FF:000004">
    <property type="entry name" value="protein FAM83H isoform X2"/>
    <property type="match status" value="1"/>
</dbReference>